<reference evidence="2" key="2">
    <citation type="submission" date="2012-08" db="EMBL/GenBank/DDBJ databases">
        <title>Finished genome of Desulfosporosinus meridiei DSM 13257.</title>
        <authorList>
            <person name="Huntemann M."/>
            <person name="Wei C.-L."/>
            <person name="Han J."/>
            <person name="Detter J.C."/>
            <person name="Han C."/>
            <person name="Davenport K."/>
            <person name="Daligault H."/>
            <person name="Erkkila T."/>
            <person name="Gu W."/>
            <person name="Munk A.C.C."/>
            <person name="Teshima H."/>
            <person name="Xu Y."/>
            <person name="Chain P."/>
            <person name="Tapia R."/>
            <person name="Chen A."/>
            <person name="Krypides N."/>
            <person name="Mavromatis K."/>
            <person name="Markowitz V."/>
            <person name="Szeto E."/>
            <person name="Ivanova N."/>
            <person name="Mikhailova N."/>
            <person name="Ovchinnikova G."/>
            <person name="Pagani I."/>
            <person name="Pati A."/>
            <person name="Goodwin L."/>
            <person name="Peters L."/>
            <person name="Pitluck S."/>
            <person name="Woyke T."/>
            <person name="Pester M."/>
            <person name="Spring S."/>
            <person name="Ollivier B."/>
            <person name="Rattei T."/>
            <person name="Klenk H.-P."/>
            <person name="Wagner M."/>
            <person name="Loy A."/>
        </authorList>
    </citation>
    <scope>NUCLEOTIDE SEQUENCE [LARGE SCALE GENOMIC DNA]</scope>
    <source>
        <strain evidence="2">ATCC BAA-275 / DSM 13257 / NCIMB 13706 / S10</strain>
    </source>
</reference>
<dbReference type="OrthoDB" id="6308355at2"/>
<dbReference type="SUPFAM" id="SSF63825">
    <property type="entry name" value="YWTD domain"/>
    <property type="match status" value="1"/>
</dbReference>
<sequence length="356" mass="40973">MRVRIVNNFKPLYIGDKQCLSFRMGKLYYHPSITDKPIYLGALPMTKMQKILSKQRLTERIMRLEPRTTLEISEGKYLVSFAGAIYFVDIQKRKILCEHRFRQGMSNPLNFCKIEGITGFHDCIAYGEYWGNAGREEVSVYTRRGMTWEKKFTFPKRKIRHIHGIIADKYRDCVLILTGDKDSESGIWRARNDFREVEPILYGSQLYRVCVAFPIEEGILYAMDSAHKNNSIVLASLDSSAWKTEILYDMPGACMYGTKNADKFIFSTSVEPSGAYGRIRNLFSYELAKGVKDRKSHIIVGNLSEGFQDIIALKKDFLPMGLCQFGNIQFPDGQKRDRIVMYPVSVNKYDGQTCLL</sequence>
<evidence type="ECO:0000313" key="2">
    <source>
        <dbReference type="Proteomes" id="UP000005262"/>
    </source>
</evidence>
<dbReference type="RefSeq" id="WP_014904883.1">
    <property type="nucleotide sequence ID" value="NC_018515.1"/>
</dbReference>
<proteinExistence type="predicted"/>
<organism evidence="1 2">
    <name type="scientific">Desulfosporosinus meridiei (strain ATCC BAA-275 / DSM 13257 / KCTC 12902 / NCIMB 13706 / S10)</name>
    <dbReference type="NCBI Taxonomy" id="768704"/>
    <lineage>
        <taxon>Bacteria</taxon>
        <taxon>Bacillati</taxon>
        <taxon>Bacillota</taxon>
        <taxon>Clostridia</taxon>
        <taxon>Eubacteriales</taxon>
        <taxon>Desulfitobacteriaceae</taxon>
        <taxon>Desulfosporosinus</taxon>
    </lineage>
</organism>
<keyword evidence="2" id="KW-1185">Reference proteome</keyword>
<dbReference type="KEGG" id="dmi:Desmer_4146"/>
<dbReference type="EMBL" id="CP003629">
    <property type="protein sequence ID" value="AFQ45975.1"/>
    <property type="molecule type" value="Genomic_DNA"/>
</dbReference>
<accession>J7IW54</accession>
<dbReference type="HOGENOM" id="CLU_065569_1_0_9"/>
<reference evidence="1 2" key="1">
    <citation type="journal article" date="2012" name="J. Bacteriol.">
        <title>Complete genome sequences of Desulfosporosinus orientis DSM765T, Desulfosporosinus youngiae DSM17734T, Desulfosporosinus meridiei DSM13257T, and Desulfosporosinus acidiphilus DSM22704T.</title>
        <authorList>
            <person name="Pester M."/>
            <person name="Brambilla E."/>
            <person name="Alazard D."/>
            <person name="Rattei T."/>
            <person name="Weinmaier T."/>
            <person name="Han J."/>
            <person name="Lucas S."/>
            <person name="Lapidus A."/>
            <person name="Cheng J.F."/>
            <person name="Goodwin L."/>
            <person name="Pitluck S."/>
            <person name="Peters L."/>
            <person name="Ovchinnikova G."/>
            <person name="Teshima H."/>
            <person name="Detter J.C."/>
            <person name="Han C.S."/>
            <person name="Tapia R."/>
            <person name="Land M.L."/>
            <person name="Hauser L."/>
            <person name="Kyrpides N.C."/>
            <person name="Ivanova N.N."/>
            <person name="Pagani I."/>
            <person name="Huntmann M."/>
            <person name="Wei C.L."/>
            <person name="Davenport K.W."/>
            <person name="Daligault H."/>
            <person name="Chain P.S."/>
            <person name="Chen A."/>
            <person name="Mavromatis K."/>
            <person name="Markowitz V."/>
            <person name="Szeto E."/>
            <person name="Mikhailova N."/>
            <person name="Pati A."/>
            <person name="Wagner M."/>
            <person name="Woyke T."/>
            <person name="Ollivier B."/>
            <person name="Klenk H.P."/>
            <person name="Spring S."/>
            <person name="Loy A."/>
        </authorList>
    </citation>
    <scope>NUCLEOTIDE SEQUENCE [LARGE SCALE GENOMIC DNA]</scope>
    <source>
        <strain evidence="2">ATCC BAA-275 / DSM 13257 / NCIMB 13706 / S10</strain>
    </source>
</reference>
<dbReference type="Proteomes" id="UP000005262">
    <property type="component" value="Chromosome"/>
</dbReference>
<name>J7IW54_DESMD</name>
<gene>
    <name evidence="1" type="ordered locus">Desmer_4146</name>
</gene>
<dbReference type="eggNOG" id="ENOG5033GI0">
    <property type="taxonomic scope" value="Bacteria"/>
</dbReference>
<protein>
    <submittedName>
        <fullName evidence="1">Uncharacterized protein</fullName>
    </submittedName>
</protein>
<dbReference type="AlphaFoldDB" id="J7IW54"/>
<dbReference type="STRING" id="768704.Desmer_4146"/>
<evidence type="ECO:0000313" key="1">
    <source>
        <dbReference type="EMBL" id="AFQ45975.1"/>
    </source>
</evidence>